<accession>A0A919C5U7</accession>
<evidence type="ECO:0000313" key="2">
    <source>
        <dbReference type="Proteomes" id="UP000619355"/>
    </source>
</evidence>
<gene>
    <name evidence="1" type="ORF">GCM10018980_26700</name>
</gene>
<sequence>MYGETGRSVVLPSDMVGGVSATRAANLEASGEALDKFVGQVDKVLSALEGSAGNPAKVGAQTIRATSLTSGGESEFPEAHGLYKQYTRVHHELTNLSKSLHLQIEAIGIAVTGAHRGFDNLEEEQRQRFWAIQTEISQLQSKKGDKQHASGGTEMKA</sequence>
<organism evidence="1 2">
    <name type="scientific">Streptomyces capoamus</name>
    <dbReference type="NCBI Taxonomy" id="68183"/>
    <lineage>
        <taxon>Bacteria</taxon>
        <taxon>Bacillati</taxon>
        <taxon>Actinomycetota</taxon>
        <taxon>Actinomycetes</taxon>
        <taxon>Kitasatosporales</taxon>
        <taxon>Streptomycetaceae</taxon>
        <taxon>Streptomyces</taxon>
    </lineage>
</organism>
<dbReference type="EMBL" id="BNBF01000006">
    <property type="protein sequence ID" value="GHG47192.1"/>
    <property type="molecule type" value="Genomic_DNA"/>
</dbReference>
<name>A0A919C5U7_9ACTN</name>
<reference evidence="2" key="1">
    <citation type="journal article" date="2019" name="Int. J. Syst. Evol. Microbiol.">
        <title>The Global Catalogue of Microorganisms (GCM) 10K type strain sequencing project: providing services to taxonomists for standard genome sequencing and annotation.</title>
        <authorList>
            <consortium name="The Broad Institute Genomics Platform"/>
            <consortium name="The Broad Institute Genome Sequencing Center for Infectious Disease"/>
            <person name="Wu L."/>
            <person name="Ma J."/>
        </authorList>
    </citation>
    <scope>NUCLEOTIDE SEQUENCE [LARGE SCALE GENOMIC DNA]</scope>
    <source>
        <strain evidence="2">JCM 4253</strain>
    </source>
</reference>
<keyword evidence="2" id="KW-1185">Reference proteome</keyword>
<proteinExistence type="predicted"/>
<dbReference type="AlphaFoldDB" id="A0A919C5U7"/>
<comment type="caution">
    <text evidence="1">The sequence shown here is derived from an EMBL/GenBank/DDBJ whole genome shotgun (WGS) entry which is preliminary data.</text>
</comment>
<evidence type="ECO:0000313" key="1">
    <source>
        <dbReference type="EMBL" id="GHG47192.1"/>
    </source>
</evidence>
<protein>
    <submittedName>
        <fullName evidence="1">Uncharacterized protein</fullName>
    </submittedName>
</protein>
<dbReference type="Proteomes" id="UP000619355">
    <property type="component" value="Unassembled WGS sequence"/>
</dbReference>